<accession>A0ACC2BI20</accession>
<dbReference type="Proteomes" id="UP001162992">
    <property type="component" value="Chromosome 15"/>
</dbReference>
<comment type="caution">
    <text evidence="1">The sequence shown here is derived from an EMBL/GenBank/DDBJ whole genome shotgun (WGS) entry which is preliminary data.</text>
</comment>
<gene>
    <name evidence="1" type="ORF">O6H91_15G048200</name>
</gene>
<organism evidence="1 2">
    <name type="scientific">Diphasiastrum complanatum</name>
    <name type="common">Issler's clubmoss</name>
    <name type="synonym">Lycopodium complanatum</name>
    <dbReference type="NCBI Taxonomy" id="34168"/>
    <lineage>
        <taxon>Eukaryota</taxon>
        <taxon>Viridiplantae</taxon>
        <taxon>Streptophyta</taxon>
        <taxon>Embryophyta</taxon>
        <taxon>Tracheophyta</taxon>
        <taxon>Lycopodiopsida</taxon>
        <taxon>Lycopodiales</taxon>
        <taxon>Lycopodiaceae</taxon>
        <taxon>Lycopodioideae</taxon>
        <taxon>Diphasiastrum</taxon>
    </lineage>
</organism>
<protein>
    <submittedName>
        <fullName evidence="1">Uncharacterized protein</fullName>
    </submittedName>
</protein>
<evidence type="ECO:0000313" key="1">
    <source>
        <dbReference type="EMBL" id="KAJ7529405.1"/>
    </source>
</evidence>
<proteinExistence type="predicted"/>
<evidence type="ECO:0000313" key="2">
    <source>
        <dbReference type="Proteomes" id="UP001162992"/>
    </source>
</evidence>
<reference evidence="2" key="1">
    <citation type="journal article" date="2024" name="Proc. Natl. Acad. Sci. U.S.A.">
        <title>Extraordinary preservation of gene collinearity over three hundred million years revealed in homosporous lycophytes.</title>
        <authorList>
            <person name="Li C."/>
            <person name="Wickell D."/>
            <person name="Kuo L.Y."/>
            <person name="Chen X."/>
            <person name="Nie B."/>
            <person name="Liao X."/>
            <person name="Peng D."/>
            <person name="Ji J."/>
            <person name="Jenkins J."/>
            <person name="Williams M."/>
            <person name="Shu S."/>
            <person name="Plott C."/>
            <person name="Barry K."/>
            <person name="Rajasekar S."/>
            <person name="Grimwood J."/>
            <person name="Han X."/>
            <person name="Sun S."/>
            <person name="Hou Z."/>
            <person name="He W."/>
            <person name="Dai G."/>
            <person name="Sun C."/>
            <person name="Schmutz J."/>
            <person name="Leebens-Mack J.H."/>
            <person name="Li F.W."/>
            <person name="Wang L."/>
        </authorList>
    </citation>
    <scope>NUCLEOTIDE SEQUENCE [LARGE SCALE GENOMIC DNA]</scope>
    <source>
        <strain evidence="2">cv. PW_Plant_1</strain>
    </source>
</reference>
<keyword evidence="2" id="KW-1185">Reference proteome</keyword>
<dbReference type="EMBL" id="CM055106">
    <property type="protein sequence ID" value="KAJ7529405.1"/>
    <property type="molecule type" value="Genomic_DNA"/>
</dbReference>
<sequence length="111" mass="13348">MWEWDNEEDLSYLAFIWGLRLVERVLIDCEYDSPCRSHYENNSIYFGIDIIDDRILDDVSKVVPIRKPMYFYFKPAKRSVPRRLRHKISTFMGGLHWGTNVVIYPPHRINI</sequence>
<name>A0ACC2BI20_DIPCM</name>